<reference evidence="16 17" key="1">
    <citation type="submission" date="2024-06" db="EMBL/GenBank/DDBJ databases">
        <title>The Natural Products Discovery Center: Release of the First 8490 Sequenced Strains for Exploring Actinobacteria Biosynthetic Diversity.</title>
        <authorList>
            <person name="Kalkreuter E."/>
            <person name="Kautsar S.A."/>
            <person name="Yang D."/>
            <person name="Bader C.D."/>
            <person name="Teijaro C.N."/>
            <person name="Fluegel L."/>
            <person name="Davis C.M."/>
            <person name="Simpson J.R."/>
            <person name="Lauterbach L."/>
            <person name="Steele A.D."/>
            <person name="Gui C."/>
            <person name="Meng S."/>
            <person name="Li G."/>
            <person name="Viehrig K."/>
            <person name="Ye F."/>
            <person name="Su P."/>
            <person name="Kiefer A.F."/>
            <person name="Nichols A."/>
            <person name="Cepeda A.J."/>
            <person name="Yan W."/>
            <person name="Fan B."/>
            <person name="Jiang Y."/>
            <person name="Adhikari A."/>
            <person name="Zheng C.-J."/>
            <person name="Schuster L."/>
            <person name="Cowan T.M."/>
            <person name="Smanski M.J."/>
            <person name="Chevrette M.G."/>
            <person name="De Carvalho L.P.S."/>
            <person name="Shen B."/>
        </authorList>
    </citation>
    <scope>NUCLEOTIDE SEQUENCE [LARGE SCALE GENOMIC DNA]</scope>
    <source>
        <strain evidence="16 17">NPDC050100</strain>
    </source>
</reference>
<keyword evidence="9 14" id="KW-0862">Zinc</keyword>
<evidence type="ECO:0000256" key="2">
    <source>
        <dbReference type="ARBA" id="ARBA00007931"/>
    </source>
</evidence>
<sequence>MSTPVNGSPGLRMGRPFGIPVYVSPTWLIVAVFITWTAEPWFAGSLPGFGPPATYAVALVFAVLLYLSVLAHELAHCVVAKHYGYPVRRIVLYMLGGVSEIEREPDTPGREFFVAAAGPALSLGLGAVGYLLLTFVMPSEGLAYVLVFQLTGANLIVGVFNLVPGLPLDGGRILRAGVWKITKSPVNGTLAAAWVGRGLAVVMIAWPLLTSVMTGQDIDVPLMIWSVILASFIWMGATQSLRVARVRARLPHLRARALARRALPVTAEVPLSEALRRARDAGAGAMVVVDHDSHPVAIVNDAAVNATPEQRRPWVNVGALARTLEPSLVLGADLEGEALLDAMRGTPSGEYLLVERGGEIYGVLVTADVNRVFSGV</sequence>
<dbReference type="InterPro" id="IPR016483">
    <property type="entry name" value="UCP006404_Pept_M50_CBS"/>
</dbReference>
<feature type="transmembrane region" description="Helical" evidence="14">
    <location>
        <begin position="55"/>
        <end position="79"/>
    </location>
</feature>
<evidence type="ECO:0000256" key="11">
    <source>
        <dbReference type="ARBA" id="ARBA00023049"/>
    </source>
</evidence>
<evidence type="ECO:0000256" key="5">
    <source>
        <dbReference type="ARBA" id="ARBA00022692"/>
    </source>
</evidence>
<keyword evidence="10 14" id="KW-1133">Transmembrane helix</keyword>
<keyword evidence="3 14" id="KW-1003">Cell membrane</keyword>
<comment type="caution">
    <text evidence="16">The sequence shown here is derived from an EMBL/GenBank/DDBJ whole genome shotgun (WGS) entry which is preliminary data.</text>
</comment>
<feature type="domain" description="Peptidase M50" evidence="15">
    <location>
        <begin position="61"/>
        <end position="136"/>
    </location>
</feature>
<dbReference type="Pfam" id="PF02163">
    <property type="entry name" value="Peptidase_M50"/>
    <property type="match status" value="2"/>
</dbReference>
<dbReference type="EMBL" id="JBFALK010000009">
    <property type="protein sequence ID" value="MEV0970603.1"/>
    <property type="molecule type" value="Genomic_DNA"/>
</dbReference>
<evidence type="ECO:0000256" key="6">
    <source>
        <dbReference type="ARBA" id="ARBA00022723"/>
    </source>
</evidence>
<keyword evidence="5 14" id="KW-0812">Transmembrane</keyword>
<dbReference type="PANTHER" id="PTHR39188">
    <property type="entry name" value="MEMBRANE-ASSOCIATED ZINC METALLOPROTEASE M50B"/>
    <property type="match status" value="1"/>
</dbReference>
<evidence type="ECO:0000313" key="16">
    <source>
        <dbReference type="EMBL" id="MEV0970603.1"/>
    </source>
</evidence>
<organism evidence="16 17">
    <name type="scientific">Microtetraspora glauca</name>
    <dbReference type="NCBI Taxonomy" id="1996"/>
    <lineage>
        <taxon>Bacteria</taxon>
        <taxon>Bacillati</taxon>
        <taxon>Actinomycetota</taxon>
        <taxon>Actinomycetes</taxon>
        <taxon>Streptosporangiales</taxon>
        <taxon>Streptosporangiaceae</taxon>
        <taxon>Microtetraspora</taxon>
    </lineage>
</organism>
<evidence type="ECO:0000256" key="13">
    <source>
        <dbReference type="ARBA" id="ARBA00023136"/>
    </source>
</evidence>
<dbReference type="PANTHER" id="PTHR39188:SF3">
    <property type="entry name" value="STAGE IV SPORULATION PROTEIN FB"/>
    <property type="match status" value="1"/>
</dbReference>
<comment type="similarity">
    <text evidence="2 14">Belongs to the peptidase M50B family.</text>
</comment>
<dbReference type="GO" id="GO:0006508">
    <property type="term" value="P:proteolysis"/>
    <property type="evidence" value="ECO:0007669"/>
    <property type="project" value="UniProtKB-KW"/>
</dbReference>
<feature type="transmembrane region" description="Helical" evidence="14">
    <location>
        <begin position="189"/>
        <end position="210"/>
    </location>
</feature>
<evidence type="ECO:0000256" key="7">
    <source>
        <dbReference type="ARBA" id="ARBA00022737"/>
    </source>
</evidence>
<comment type="subcellular location">
    <subcellularLocation>
        <location evidence="1 14">Cell membrane</location>
        <topology evidence="1 14">Multi-pass membrane protein</topology>
    </subcellularLocation>
</comment>
<evidence type="ECO:0000256" key="4">
    <source>
        <dbReference type="ARBA" id="ARBA00022670"/>
    </source>
</evidence>
<evidence type="ECO:0000256" key="12">
    <source>
        <dbReference type="ARBA" id="ARBA00023122"/>
    </source>
</evidence>
<keyword evidence="4 14" id="KW-0645">Protease</keyword>
<dbReference type="SUPFAM" id="SSF54631">
    <property type="entry name" value="CBS-domain pair"/>
    <property type="match status" value="1"/>
</dbReference>
<accession>A0ABV3GG31</accession>
<keyword evidence="7" id="KW-0677">Repeat</keyword>
<evidence type="ECO:0000259" key="15">
    <source>
        <dbReference type="Pfam" id="PF02163"/>
    </source>
</evidence>
<evidence type="ECO:0000256" key="10">
    <source>
        <dbReference type="ARBA" id="ARBA00022989"/>
    </source>
</evidence>
<protein>
    <recommendedName>
        <fullName evidence="14">Zinc metalloprotease</fullName>
    </recommendedName>
</protein>
<keyword evidence="8 14" id="KW-0378">Hydrolase</keyword>
<evidence type="ECO:0000313" key="17">
    <source>
        <dbReference type="Proteomes" id="UP001551675"/>
    </source>
</evidence>
<evidence type="ECO:0000256" key="9">
    <source>
        <dbReference type="ARBA" id="ARBA00022833"/>
    </source>
</evidence>
<dbReference type="GO" id="GO:0008233">
    <property type="term" value="F:peptidase activity"/>
    <property type="evidence" value="ECO:0007669"/>
    <property type="project" value="UniProtKB-KW"/>
</dbReference>
<keyword evidence="12" id="KW-0129">CBS domain</keyword>
<proteinExistence type="inferred from homology"/>
<dbReference type="Proteomes" id="UP001551675">
    <property type="component" value="Unassembled WGS sequence"/>
</dbReference>
<feature type="domain" description="Peptidase M50" evidence="15">
    <location>
        <begin position="147"/>
        <end position="204"/>
    </location>
</feature>
<dbReference type="RefSeq" id="WP_228644569.1">
    <property type="nucleotide sequence ID" value="NZ_JBFALK010000009.1"/>
</dbReference>
<dbReference type="PIRSF" id="PIRSF006404">
    <property type="entry name" value="UCP006404_Pept_M50_CBS"/>
    <property type="match status" value="1"/>
</dbReference>
<keyword evidence="17" id="KW-1185">Reference proteome</keyword>
<dbReference type="InterPro" id="IPR008915">
    <property type="entry name" value="Peptidase_M50"/>
</dbReference>
<feature type="transmembrane region" description="Helical" evidence="14">
    <location>
        <begin position="21"/>
        <end position="43"/>
    </location>
</feature>
<keyword evidence="13 14" id="KW-0472">Membrane</keyword>
<keyword evidence="11 14" id="KW-0482">Metalloprotease</keyword>
<dbReference type="InterPro" id="IPR046342">
    <property type="entry name" value="CBS_dom_sf"/>
</dbReference>
<evidence type="ECO:0000256" key="3">
    <source>
        <dbReference type="ARBA" id="ARBA00022475"/>
    </source>
</evidence>
<comment type="cofactor">
    <cofactor evidence="14">
        <name>Zn(2+)</name>
        <dbReference type="ChEBI" id="CHEBI:29105"/>
    </cofactor>
    <text evidence="14">Binds 1 zinc ion per subunit.</text>
</comment>
<dbReference type="CDD" id="cd06164">
    <property type="entry name" value="S2P-M50_SpoIVFB_CBS"/>
    <property type="match status" value="1"/>
</dbReference>
<feature type="transmembrane region" description="Helical" evidence="14">
    <location>
        <begin position="142"/>
        <end position="168"/>
    </location>
</feature>
<gene>
    <name evidence="16" type="ORF">AB0I59_18365</name>
</gene>
<keyword evidence="6 14" id="KW-0479">Metal-binding</keyword>
<evidence type="ECO:0000256" key="1">
    <source>
        <dbReference type="ARBA" id="ARBA00004651"/>
    </source>
</evidence>
<feature type="transmembrane region" description="Helical" evidence="14">
    <location>
        <begin position="222"/>
        <end position="244"/>
    </location>
</feature>
<name>A0ABV3GG31_MICGL</name>
<feature type="transmembrane region" description="Helical" evidence="14">
    <location>
        <begin position="112"/>
        <end position="136"/>
    </location>
</feature>
<evidence type="ECO:0000256" key="8">
    <source>
        <dbReference type="ARBA" id="ARBA00022801"/>
    </source>
</evidence>
<evidence type="ECO:0000256" key="14">
    <source>
        <dbReference type="PIRNR" id="PIRNR006404"/>
    </source>
</evidence>